<evidence type="ECO:0000256" key="2">
    <source>
        <dbReference type="ARBA" id="ARBA00022448"/>
    </source>
</evidence>
<evidence type="ECO:0000256" key="4">
    <source>
        <dbReference type="ARBA" id="ARBA00022989"/>
    </source>
</evidence>
<dbReference type="CDD" id="cd10336">
    <property type="entry name" value="SLC6sbd_Tyt1-Like"/>
    <property type="match status" value="1"/>
</dbReference>
<proteinExistence type="predicted"/>
<keyword evidence="4 6" id="KW-1133">Transmembrane helix</keyword>
<dbReference type="AlphaFoldDB" id="A0A0B5BC03"/>
<evidence type="ECO:0000256" key="3">
    <source>
        <dbReference type="ARBA" id="ARBA00022692"/>
    </source>
</evidence>
<sequence>MSSQPATERRNATVCPADAGKPRDAFTTSLGIIAATLGSAVGLGNIWKFPSLTGANGGAAFLVIYLVSTLLVGLPVMISELMLGRQAKSDAITTLRTLAPRRQPWWLVGAAGALAAFLILAFYTEVAGWVFAYIVKAAAGGLLTTDPAVTSKAFTILVADPAQSLFWQWLVLAVIGSIIVLGVSKGIEKTTKRLMPVLFLLLVAIGVRSLTLPGASAGLAFLFRPDFSKVTGTTILTAMGLSFFKLSTGMGTMITYGSYFRDDQNVPMTAIRVMLADLTVSLLAGIAVFPAVFAFGFKPEAGPSLLFITIPAVFAAMPFGSVFMVLFFILAAIAATGAMLSLLEVPVAFLHEHFCLPRLKATAITVLLLGLLGSTAALSGSVLATVTPFGMTFFDLYDFLTSNLLLPVGGMMICIFTGWVYGFGRVEEALSNGGVIANARVIRIFFGIVKFISPLLVLTILLKGLKVF</sequence>
<keyword evidence="3 6" id="KW-0812">Transmembrane</keyword>
<evidence type="ECO:0000256" key="5">
    <source>
        <dbReference type="ARBA" id="ARBA00023136"/>
    </source>
</evidence>
<feature type="transmembrane region" description="Helical" evidence="6">
    <location>
        <begin position="166"/>
        <end position="184"/>
    </location>
</feature>
<feature type="transmembrane region" description="Helical" evidence="6">
    <location>
        <begin position="196"/>
        <end position="223"/>
    </location>
</feature>
<reference evidence="7 8" key="1">
    <citation type="journal article" date="2015" name="Genome Announc.">
        <title>Complete Genome of Geobacter pickeringii G13T, a Metal-Reducing Isolate from Sedimentary Kaolin Deposits.</title>
        <authorList>
            <person name="Badalamenti J.P."/>
            <person name="Bond D.R."/>
        </authorList>
    </citation>
    <scope>NUCLEOTIDE SEQUENCE [LARGE SCALE GENOMIC DNA]</scope>
    <source>
        <strain evidence="7 8">G13</strain>
    </source>
</reference>
<evidence type="ECO:0000256" key="6">
    <source>
        <dbReference type="SAM" id="Phobius"/>
    </source>
</evidence>
<dbReference type="PANTHER" id="PTHR42948:SF1">
    <property type="entry name" value="TRANSPORTER"/>
    <property type="match status" value="1"/>
</dbReference>
<dbReference type="KEGG" id="gpi:GPICK_03465"/>
<dbReference type="HOGENOM" id="CLU_006855_3_4_7"/>
<feature type="transmembrane region" description="Helical" evidence="6">
    <location>
        <begin position="235"/>
        <end position="259"/>
    </location>
</feature>
<comment type="subcellular location">
    <subcellularLocation>
        <location evidence="1">Membrane</location>
        <topology evidence="1">Multi-pass membrane protein</topology>
    </subcellularLocation>
</comment>
<feature type="transmembrane region" description="Helical" evidence="6">
    <location>
        <begin position="59"/>
        <end position="83"/>
    </location>
</feature>
<feature type="transmembrane region" description="Helical" evidence="6">
    <location>
        <begin position="404"/>
        <end position="423"/>
    </location>
</feature>
<feature type="transmembrane region" description="Helical" evidence="6">
    <location>
        <begin position="361"/>
        <end position="384"/>
    </location>
</feature>
<evidence type="ECO:0000313" key="8">
    <source>
        <dbReference type="Proteomes" id="UP000057609"/>
    </source>
</evidence>
<dbReference type="EMBL" id="CP009788">
    <property type="protein sequence ID" value="AJE02559.1"/>
    <property type="molecule type" value="Genomic_DNA"/>
</dbReference>
<dbReference type="InterPro" id="IPR000175">
    <property type="entry name" value="Na/ntran_symport"/>
</dbReference>
<dbReference type="STRING" id="345632.GPICK_03465"/>
<gene>
    <name evidence="7" type="ORF">GPICK_03465</name>
</gene>
<protein>
    <submittedName>
        <fullName evidence="7">Transporter</fullName>
    </submittedName>
</protein>
<keyword evidence="5 6" id="KW-0472">Membrane</keyword>
<evidence type="ECO:0000313" key="7">
    <source>
        <dbReference type="EMBL" id="AJE02559.1"/>
    </source>
</evidence>
<keyword evidence="2" id="KW-0813">Transport</keyword>
<keyword evidence="8" id="KW-1185">Reference proteome</keyword>
<name>A0A0B5BC03_9BACT</name>
<feature type="transmembrane region" description="Helical" evidence="6">
    <location>
        <begin position="444"/>
        <end position="462"/>
    </location>
</feature>
<dbReference type="NCBIfam" id="NF037979">
    <property type="entry name" value="Na_transp"/>
    <property type="match status" value="1"/>
</dbReference>
<organism evidence="7 8">
    <name type="scientific">Geobacter pickeringii</name>
    <dbReference type="NCBI Taxonomy" id="345632"/>
    <lineage>
        <taxon>Bacteria</taxon>
        <taxon>Pseudomonadati</taxon>
        <taxon>Thermodesulfobacteriota</taxon>
        <taxon>Desulfuromonadia</taxon>
        <taxon>Geobacterales</taxon>
        <taxon>Geobacteraceae</taxon>
        <taxon>Geobacter</taxon>
    </lineage>
</organism>
<dbReference type="GO" id="GO:0016020">
    <property type="term" value="C:membrane"/>
    <property type="evidence" value="ECO:0007669"/>
    <property type="project" value="UniProtKB-SubCell"/>
</dbReference>
<evidence type="ECO:0000256" key="1">
    <source>
        <dbReference type="ARBA" id="ARBA00004141"/>
    </source>
</evidence>
<dbReference type="PROSITE" id="PS50267">
    <property type="entry name" value="NA_NEUROTRAN_SYMP_3"/>
    <property type="match status" value="1"/>
</dbReference>
<feature type="transmembrane region" description="Helical" evidence="6">
    <location>
        <begin position="104"/>
        <end position="123"/>
    </location>
</feature>
<dbReference type="PRINTS" id="PR00176">
    <property type="entry name" value="NANEUSMPORT"/>
</dbReference>
<dbReference type="OrthoDB" id="9762833at2"/>
<feature type="transmembrane region" description="Helical" evidence="6">
    <location>
        <begin position="271"/>
        <end position="295"/>
    </location>
</feature>
<accession>A0A0B5BC03</accession>
<feature type="transmembrane region" description="Helical" evidence="6">
    <location>
        <begin position="30"/>
        <end position="47"/>
    </location>
</feature>
<dbReference type="Pfam" id="PF00209">
    <property type="entry name" value="SNF"/>
    <property type="match status" value="2"/>
</dbReference>
<feature type="transmembrane region" description="Helical" evidence="6">
    <location>
        <begin position="307"/>
        <end position="340"/>
    </location>
</feature>
<dbReference type="InterPro" id="IPR037272">
    <property type="entry name" value="SNS_sf"/>
</dbReference>
<dbReference type="InterPro" id="IPR047218">
    <property type="entry name" value="YocR/YhdH-like"/>
</dbReference>
<dbReference type="PANTHER" id="PTHR42948">
    <property type="entry name" value="TRANSPORTER"/>
    <property type="match status" value="1"/>
</dbReference>
<dbReference type="Proteomes" id="UP000057609">
    <property type="component" value="Chromosome"/>
</dbReference>
<dbReference type="RefSeq" id="WP_039740542.1">
    <property type="nucleotide sequence ID" value="NZ_CP009788.1"/>
</dbReference>
<dbReference type="SUPFAM" id="SSF161070">
    <property type="entry name" value="SNF-like"/>
    <property type="match status" value="1"/>
</dbReference>